<feature type="domain" description="Protein kinase" evidence="2">
    <location>
        <begin position="84"/>
        <end position="401"/>
    </location>
</feature>
<dbReference type="SMART" id="SM00220">
    <property type="entry name" value="S_TKc"/>
    <property type="match status" value="1"/>
</dbReference>
<dbReference type="OrthoDB" id="5987198at2759"/>
<dbReference type="Pfam" id="PF00069">
    <property type="entry name" value="Pkinase"/>
    <property type="match status" value="1"/>
</dbReference>
<evidence type="ECO:0000313" key="4">
    <source>
        <dbReference type="Proteomes" id="UP000076154"/>
    </source>
</evidence>
<feature type="compositionally biased region" description="Low complexity" evidence="1">
    <location>
        <begin position="15"/>
        <end position="27"/>
    </location>
</feature>
<accession>A0A369JFR6</accession>
<dbReference type="SUPFAM" id="SSF56112">
    <property type="entry name" value="Protein kinase-like (PK-like)"/>
    <property type="match status" value="1"/>
</dbReference>
<reference evidence="3" key="1">
    <citation type="submission" date="2018-04" db="EMBL/GenBank/DDBJ databases">
        <title>Whole genome sequencing of Hypsizygus marmoreus.</title>
        <authorList>
            <person name="Choi I.-G."/>
            <person name="Min B."/>
            <person name="Kim J.-G."/>
            <person name="Kim S."/>
            <person name="Oh Y.-L."/>
            <person name="Kong W.-S."/>
            <person name="Park H."/>
            <person name="Jeong J."/>
            <person name="Song E.-S."/>
        </authorList>
    </citation>
    <scope>NUCLEOTIDE SEQUENCE [LARGE SCALE GENOMIC DNA]</scope>
    <source>
        <strain evidence="3">51987-8</strain>
    </source>
</reference>
<dbReference type="EMBL" id="LUEZ02000071">
    <property type="protein sequence ID" value="RDB20142.1"/>
    <property type="molecule type" value="Genomic_DNA"/>
</dbReference>
<comment type="caution">
    <text evidence="3">The sequence shown here is derived from an EMBL/GenBank/DDBJ whole genome shotgun (WGS) entry which is preliminary data.</text>
</comment>
<gene>
    <name evidence="3" type="ORF">Hypma_012977</name>
</gene>
<sequence>MASRISLLPSARVEPSPSGSFSSSTARPPILNSQNVAAHLQSLYNTKLNELERDWRDRYTFFLEHGLELRPRYRPGWTPSWLGTTLDPAYCTDSIEQILYMVLDAKRLRDGTNVCIKRIEPESKTEEVNIARYLSSAQMLRDPNNHCVPVWDSFRDPILPHVEYLVMPILRPFDSPEFCAIGEVVDFVTQLLEGMEFMHRNLVAHGDLTTQNIMMDARPILPGGWHFVADMYAPNGHDELTPLTRSDHPVRYFVIDYDCSLRLRPGQPHLVTEFGGRDGDPPEYTSRNPYDPFKIDVFTLGNVFYKDFYQKYEGLEFLASLIDFMKTRDFRQRPTAQVALQYWYNIRTHLDVAIARWRLRRRNESFGERVVLDTVAVARQSIHSVKRLLGSEKRKAGWSNT</sequence>
<dbReference type="STRING" id="39966.A0A369JFR6"/>
<keyword evidence="4" id="KW-1185">Reference proteome</keyword>
<name>A0A369JFR6_HYPMA</name>
<dbReference type="Gene3D" id="1.10.510.10">
    <property type="entry name" value="Transferase(Phosphotransferase) domain 1"/>
    <property type="match status" value="1"/>
</dbReference>
<evidence type="ECO:0000313" key="3">
    <source>
        <dbReference type="EMBL" id="RDB20142.1"/>
    </source>
</evidence>
<dbReference type="InParanoid" id="A0A369JFR6"/>
<dbReference type="GO" id="GO:0005524">
    <property type="term" value="F:ATP binding"/>
    <property type="evidence" value="ECO:0007669"/>
    <property type="project" value="InterPro"/>
</dbReference>
<dbReference type="InterPro" id="IPR000719">
    <property type="entry name" value="Prot_kinase_dom"/>
</dbReference>
<dbReference type="PROSITE" id="PS50011">
    <property type="entry name" value="PROTEIN_KINASE_DOM"/>
    <property type="match status" value="1"/>
</dbReference>
<protein>
    <recommendedName>
        <fullName evidence="2">Protein kinase domain-containing protein</fullName>
    </recommendedName>
</protein>
<evidence type="ECO:0000259" key="2">
    <source>
        <dbReference type="PROSITE" id="PS50011"/>
    </source>
</evidence>
<dbReference type="GO" id="GO:0004672">
    <property type="term" value="F:protein kinase activity"/>
    <property type="evidence" value="ECO:0007669"/>
    <property type="project" value="InterPro"/>
</dbReference>
<dbReference type="Proteomes" id="UP000076154">
    <property type="component" value="Unassembled WGS sequence"/>
</dbReference>
<proteinExistence type="predicted"/>
<feature type="region of interest" description="Disordered" evidence="1">
    <location>
        <begin position="1"/>
        <end position="27"/>
    </location>
</feature>
<dbReference type="InterPro" id="IPR011009">
    <property type="entry name" value="Kinase-like_dom_sf"/>
</dbReference>
<organism evidence="3 4">
    <name type="scientific">Hypsizygus marmoreus</name>
    <name type="common">White beech mushroom</name>
    <name type="synonym">Agaricus marmoreus</name>
    <dbReference type="NCBI Taxonomy" id="39966"/>
    <lineage>
        <taxon>Eukaryota</taxon>
        <taxon>Fungi</taxon>
        <taxon>Dikarya</taxon>
        <taxon>Basidiomycota</taxon>
        <taxon>Agaricomycotina</taxon>
        <taxon>Agaricomycetes</taxon>
        <taxon>Agaricomycetidae</taxon>
        <taxon>Agaricales</taxon>
        <taxon>Tricholomatineae</taxon>
        <taxon>Lyophyllaceae</taxon>
        <taxon>Hypsizygus</taxon>
    </lineage>
</organism>
<dbReference type="AlphaFoldDB" id="A0A369JFR6"/>
<evidence type="ECO:0000256" key="1">
    <source>
        <dbReference type="SAM" id="MobiDB-lite"/>
    </source>
</evidence>